<sequence>MRQNNVKLVDDFLEPLPHELKYNIKFHIGSHVDGTVQAATQSVEDTKEEHAVGDVVVTAIDTTTFLACVRITQILKNLKAELEFLNSLFLGTNKPKIVVLYFICDIEAEHPLFFPLDF</sequence>
<protein>
    <submittedName>
        <fullName evidence="1">Uncharacterized protein</fullName>
    </submittedName>
</protein>
<accession>A0ABR0MSC0</accession>
<dbReference type="Proteomes" id="UP001358586">
    <property type="component" value="Chromosome 12"/>
</dbReference>
<organism evidence="1 2">
    <name type="scientific">Gossypium arboreum</name>
    <name type="common">Tree cotton</name>
    <name type="synonym">Gossypium nanking</name>
    <dbReference type="NCBI Taxonomy" id="29729"/>
    <lineage>
        <taxon>Eukaryota</taxon>
        <taxon>Viridiplantae</taxon>
        <taxon>Streptophyta</taxon>
        <taxon>Embryophyta</taxon>
        <taxon>Tracheophyta</taxon>
        <taxon>Spermatophyta</taxon>
        <taxon>Magnoliopsida</taxon>
        <taxon>eudicotyledons</taxon>
        <taxon>Gunneridae</taxon>
        <taxon>Pentapetalae</taxon>
        <taxon>rosids</taxon>
        <taxon>malvids</taxon>
        <taxon>Malvales</taxon>
        <taxon>Malvaceae</taxon>
        <taxon>Malvoideae</taxon>
        <taxon>Gossypium</taxon>
    </lineage>
</organism>
<gene>
    <name evidence="1" type="ORF">PVK06_044838</name>
</gene>
<comment type="caution">
    <text evidence="1">The sequence shown here is derived from an EMBL/GenBank/DDBJ whole genome shotgun (WGS) entry which is preliminary data.</text>
</comment>
<dbReference type="EMBL" id="JARKNE010000012">
    <property type="protein sequence ID" value="KAK5776873.1"/>
    <property type="molecule type" value="Genomic_DNA"/>
</dbReference>
<reference evidence="1 2" key="1">
    <citation type="submission" date="2023-03" db="EMBL/GenBank/DDBJ databases">
        <title>WGS of Gossypium arboreum.</title>
        <authorList>
            <person name="Yu D."/>
        </authorList>
    </citation>
    <scope>NUCLEOTIDE SEQUENCE [LARGE SCALE GENOMIC DNA]</scope>
    <source>
        <tissue evidence="1">Leaf</tissue>
    </source>
</reference>
<evidence type="ECO:0000313" key="1">
    <source>
        <dbReference type="EMBL" id="KAK5776873.1"/>
    </source>
</evidence>
<name>A0ABR0MSC0_GOSAR</name>
<evidence type="ECO:0000313" key="2">
    <source>
        <dbReference type="Proteomes" id="UP001358586"/>
    </source>
</evidence>
<proteinExistence type="predicted"/>
<keyword evidence="2" id="KW-1185">Reference proteome</keyword>